<dbReference type="InterPro" id="IPR028350">
    <property type="entry name" value="DNAC/IstB-like"/>
</dbReference>
<comment type="similarity">
    <text evidence="1">Belongs to the IS21/IS1162 putative ATP-binding protein family.</text>
</comment>
<dbReference type="GO" id="GO:0005524">
    <property type="term" value="F:ATP binding"/>
    <property type="evidence" value="ECO:0007669"/>
    <property type="project" value="UniProtKB-KW"/>
</dbReference>
<dbReference type="Pfam" id="PF01695">
    <property type="entry name" value="IstB_IS21"/>
    <property type="match status" value="1"/>
</dbReference>
<dbReference type="RefSeq" id="WP_188717391.1">
    <property type="nucleotide sequence ID" value="NZ_BMIV01000054.1"/>
</dbReference>
<reference evidence="6" key="1">
    <citation type="journal article" date="2019" name="Int. J. Syst. Evol. Microbiol.">
        <title>The Global Catalogue of Microorganisms (GCM) 10K type strain sequencing project: providing services to taxonomists for standard genome sequencing and annotation.</title>
        <authorList>
            <consortium name="The Broad Institute Genomics Platform"/>
            <consortium name="The Broad Institute Genome Sequencing Center for Infectious Disease"/>
            <person name="Wu L."/>
            <person name="Ma J."/>
        </authorList>
    </citation>
    <scope>NUCLEOTIDE SEQUENCE [LARGE SCALE GENOMIC DNA]</scope>
    <source>
        <strain evidence="6">CGMCC 1.15419</strain>
    </source>
</reference>
<evidence type="ECO:0000313" key="6">
    <source>
        <dbReference type="Proteomes" id="UP000640509"/>
    </source>
</evidence>
<keyword evidence="3 5" id="KW-0067">ATP-binding</keyword>
<organism evidence="5 6">
    <name type="scientific">Paracoccus acridae</name>
    <dbReference type="NCBI Taxonomy" id="1795310"/>
    <lineage>
        <taxon>Bacteria</taxon>
        <taxon>Pseudomonadati</taxon>
        <taxon>Pseudomonadota</taxon>
        <taxon>Alphaproteobacteria</taxon>
        <taxon>Rhodobacterales</taxon>
        <taxon>Paracoccaceae</taxon>
        <taxon>Paracoccus</taxon>
    </lineage>
</organism>
<evidence type="ECO:0000256" key="1">
    <source>
        <dbReference type="ARBA" id="ARBA00008059"/>
    </source>
</evidence>
<dbReference type="InterPro" id="IPR047661">
    <property type="entry name" value="IstB"/>
</dbReference>
<comment type="caution">
    <text evidence="5">The sequence shown here is derived from an EMBL/GenBank/DDBJ whole genome shotgun (WGS) entry which is preliminary data.</text>
</comment>
<dbReference type="NCBIfam" id="NF038214">
    <property type="entry name" value="IS21_help_AAA"/>
    <property type="match status" value="1"/>
</dbReference>
<dbReference type="PANTHER" id="PTHR30050">
    <property type="entry name" value="CHROMOSOMAL REPLICATION INITIATOR PROTEIN DNAA"/>
    <property type="match status" value="1"/>
</dbReference>
<dbReference type="InterPro" id="IPR002611">
    <property type="entry name" value="IstB_ATP-bd"/>
</dbReference>
<dbReference type="PANTHER" id="PTHR30050:SF4">
    <property type="entry name" value="ATP-BINDING PROTEIN RV3427C IN INSERTION SEQUENCE-RELATED"/>
    <property type="match status" value="1"/>
</dbReference>
<evidence type="ECO:0000313" key="5">
    <source>
        <dbReference type="EMBL" id="GGF82304.1"/>
    </source>
</evidence>
<dbReference type="PIRSF" id="PIRSF003073">
    <property type="entry name" value="DNAC_TnpB_IstB"/>
    <property type="match status" value="1"/>
</dbReference>
<dbReference type="InterPro" id="IPR003593">
    <property type="entry name" value="AAA+_ATPase"/>
</dbReference>
<gene>
    <name evidence="5" type="ORF">GCM10011402_38610</name>
</gene>
<dbReference type="InterPro" id="IPR027417">
    <property type="entry name" value="P-loop_NTPase"/>
</dbReference>
<dbReference type="CDD" id="cd00009">
    <property type="entry name" value="AAA"/>
    <property type="match status" value="1"/>
</dbReference>
<evidence type="ECO:0000256" key="3">
    <source>
        <dbReference type="ARBA" id="ARBA00022840"/>
    </source>
</evidence>
<dbReference type="SUPFAM" id="SSF52540">
    <property type="entry name" value="P-loop containing nucleoside triphosphate hydrolases"/>
    <property type="match status" value="1"/>
</dbReference>
<sequence length="251" mass="28437">MLTHPTFEALNALKLDGMAEAFAELISEDRGRSLDPVAWIGLMLDREEARRGTRRFQSRLRAANLRHGGACMEDVDYRTSRGLDRALFQSLASPDWIDRHRSVLITGPCGVGKSWLACALGHGASRADRTVLYQRLPRLFSDLELARGDGRFDRLFRKIARVDLLILDDWGPDRLTATQRRDLMEIVEERYGRRSTIVTSQLPVESWHDVIGEPTFADAILDRLVHNAYRISLDGPSLRKTGIDNRAEANQ</sequence>
<feature type="domain" description="AAA+ ATPase" evidence="4">
    <location>
        <begin position="99"/>
        <end position="232"/>
    </location>
</feature>
<keyword evidence="6" id="KW-1185">Reference proteome</keyword>
<dbReference type="EMBL" id="BMIV01000054">
    <property type="protein sequence ID" value="GGF82304.1"/>
    <property type="molecule type" value="Genomic_DNA"/>
</dbReference>
<protein>
    <submittedName>
        <fullName evidence="5">ATP-binding protein</fullName>
    </submittedName>
</protein>
<proteinExistence type="inferred from homology"/>
<evidence type="ECO:0000259" key="4">
    <source>
        <dbReference type="SMART" id="SM00382"/>
    </source>
</evidence>
<keyword evidence="2" id="KW-0547">Nucleotide-binding</keyword>
<dbReference type="Gene3D" id="3.40.50.300">
    <property type="entry name" value="P-loop containing nucleotide triphosphate hydrolases"/>
    <property type="match status" value="1"/>
</dbReference>
<dbReference type="SMART" id="SM00382">
    <property type="entry name" value="AAA"/>
    <property type="match status" value="1"/>
</dbReference>
<accession>A0ABQ1VMT3</accession>
<dbReference type="Proteomes" id="UP000640509">
    <property type="component" value="Unassembled WGS sequence"/>
</dbReference>
<name>A0ABQ1VMT3_9RHOB</name>
<evidence type="ECO:0000256" key="2">
    <source>
        <dbReference type="ARBA" id="ARBA00022741"/>
    </source>
</evidence>